<organism evidence="2 3">
    <name type="scientific">Cytospora mali</name>
    <name type="common">Apple Valsa canker fungus</name>
    <name type="synonym">Valsa mali</name>
    <dbReference type="NCBI Taxonomy" id="578113"/>
    <lineage>
        <taxon>Eukaryota</taxon>
        <taxon>Fungi</taxon>
        <taxon>Dikarya</taxon>
        <taxon>Ascomycota</taxon>
        <taxon>Pezizomycotina</taxon>
        <taxon>Sordariomycetes</taxon>
        <taxon>Sordariomycetidae</taxon>
        <taxon>Diaporthales</taxon>
        <taxon>Cytosporaceae</taxon>
        <taxon>Cytospora</taxon>
    </lineage>
</organism>
<evidence type="ECO:0000256" key="1">
    <source>
        <dbReference type="SAM" id="MobiDB-lite"/>
    </source>
</evidence>
<gene>
    <name evidence="2" type="ORF">VP1G_10552</name>
</gene>
<accession>A0A194UMX3</accession>
<evidence type="ECO:0000313" key="2">
    <source>
        <dbReference type="EMBL" id="KUI53009.1"/>
    </source>
</evidence>
<sequence>MPGSRKMAWPSTSSPSSTSSQMTPAGLLPASRQNSVAASRQHVSRPPEALGLGGRVRQRPARHGAVARADARRDRGVGRVDGQGVGGGAGVLVAGHHLREVEGLGELGDEGRAYVARGVSDHEGHLLGRDVLGRDDQVGLVLAAWVVEDYYELAITCGRIPLVQPWPSRGVL</sequence>
<protein>
    <submittedName>
        <fullName evidence="2">Uncharacterized protein</fullName>
    </submittedName>
</protein>
<feature type="compositionally biased region" description="Basic and acidic residues" evidence="1">
    <location>
        <begin position="69"/>
        <end position="78"/>
    </location>
</feature>
<dbReference type="Proteomes" id="UP000078576">
    <property type="component" value="Unassembled WGS sequence"/>
</dbReference>
<feature type="compositionally biased region" description="Low complexity" evidence="1">
    <location>
        <begin position="10"/>
        <end position="20"/>
    </location>
</feature>
<feature type="region of interest" description="Disordered" evidence="1">
    <location>
        <begin position="1"/>
        <end position="82"/>
    </location>
</feature>
<keyword evidence="3" id="KW-1185">Reference proteome</keyword>
<name>A0A194UMX3_CYTMA</name>
<reference evidence="3" key="1">
    <citation type="submission" date="2014-12" db="EMBL/GenBank/DDBJ databases">
        <title>Genome Sequence of Valsa Canker Pathogens Uncovers a Specific Adaption of Colonization on Woody Bark.</title>
        <authorList>
            <person name="Yin Z."/>
            <person name="Liu H."/>
            <person name="Gao X."/>
            <person name="Li Z."/>
            <person name="Song N."/>
            <person name="Ke X."/>
            <person name="Dai Q."/>
            <person name="Wu Y."/>
            <person name="Sun Y."/>
            <person name="Xu J.-R."/>
            <person name="Kang Z.K."/>
            <person name="Wang L."/>
            <person name="Huang L."/>
        </authorList>
    </citation>
    <scope>NUCLEOTIDE SEQUENCE [LARGE SCALE GENOMIC DNA]</scope>
    <source>
        <strain evidence="3">SXYL134</strain>
    </source>
</reference>
<dbReference type="EMBL" id="KN714667">
    <property type="protein sequence ID" value="KUI53009.1"/>
    <property type="molecule type" value="Genomic_DNA"/>
</dbReference>
<dbReference type="AlphaFoldDB" id="A0A194UMX3"/>
<evidence type="ECO:0000313" key="3">
    <source>
        <dbReference type="Proteomes" id="UP000078576"/>
    </source>
</evidence>
<proteinExistence type="predicted"/>